<feature type="compositionally biased region" description="Acidic residues" evidence="1">
    <location>
        <begin position="212"/>
        <end position="226"/>
    </location>
</feature>
<reference evidence="2 3" key="1">
    <citation type="submission" date="2013-07" db="EMBL/GenBank/DDBJ databases">
        <title>The Genome Sequence of Kwoniella mangroviensis CBS10435.</title>
        <authorList>
            <consortium name="The Broad Institute Genome Sequencing Platform"/>
            <person name="Cuomo C."/>
            <person name="Litvintseva A."/>
            <person name="Chen Y."/>
            <person name="Heitman J."/>
            <person name="Sun S."/>
            <person name="Springer D."/>
            <person name="Dromer F."/>
            <person name="Young S.K."/>
            <person name="Zeng Q."/>
            <person name="Gargeya S."/>
            <person name="Fitzgerald M."/>
            <person name="Abouelleil A."/>
            <person name="Alvarado L."/>
            <person name="Berlin A.M."/>
            <person name="Chapman S.B."/>
            <person name="Dewar J."/>
            <person name="Goldberg J."/>
            <person name="Griggs A."/>
            <person name="Gujja S."/>
            <person name="Hansen M."/>
            <person name="Howarth C."/>
            <person name="Imamovic A."/>
            <person name="Larimer J."/>
            <person name="McCowan C."/>
            <person name="Murphy C."/>
            <person name="Pearson M."/>
            <person name="Priest M."/>
            <person name="Roberts A."/>
            <person name="Saif S."/>
            <person name="Shea T."/>
            <person name="Sykes S."/>
            <person name="Wortman J."/>
            <person name="Nusbaum C."/>
            <person name="Birren B."/>
        </authorList>
    </citation>
    <scope>NUCLEOTIDE SEQUENCE [LARGE SCALE GENOMIC DNA]</scope>
    <source>
        <strain evidence="2 3">CBS 10435</strain>
    </source>
</reference>
<evidence type="ECO:0008006" key="4">
    <source>
        <dbReference type="Google" id="ProtNLM"/>
    </source>
</evidence>
<keyword evidence="3" id="KW-1185">Reference proteome</keyword>
<feature type="compositionally biased region" description="Basic and acidic residues" evidence="1">
    <location>
        <begin position="266"/>
        <end position="303"/>
    </location>
</feature>
<gene>
    <name evidence="2" type="ORF">L486_05565</name>
</gene>
<dbReference type="Proteomes" id="UP000092583">
    <property type="component" value="Unassembled WGS sequence"/>
</dbReference>
<evidence type="ECO:0000256" key="1">
    <source>
        <dbReference type="SAM" id="MobiDB-lite"/>
    </source>
</evidence>
<feature type="compositionally biased region" description="Basic residues" evidence="1">
    <location>
        <begin position="343"/>
        <end position="358"/>
    </location>
</feature>
<evidence type="ECO:0000313" key="2">
    <source>
        <dbReference type="EMBL" id="OCF56711.1"/>
    </source>
</evidence>
<dbReference type="InterPro" id="IPR019129">
    <property type="entry name" value="Folate-sensitive_fs_Fra10Ac1"/>
</dbReference>
<feature type="region of interest" description="Disordered" evidence="1">
    <location>
        <begin position="169"/>
        <end position="226"/>
    </location>
</feature>
<feature type="region of interest" description="Disordered" evidence="1">
    <location>
        <begin position="266"/>
        <end position="374"/>
    </location>
</feature>
<dbReference type="AlphaFoldDB" id="A0A1B9IMQ4"/>
<reference evidence="3" key="2">
    <citation type="submission" date="2013-12" db="EMBL/GenBank/DDBJ databases">
        <title>Evolution of pathogenesis and genome organization in the Tremellales.</title>
        <authorList>
            <person name="Cuomo C."/>
            <person name="Litvintseva A."/>
            <person name="Heitman J."/>
            <person name="Chen Y."/>
            <person name="Sun S."/>
            <person name="Springer D."/>
            <person name="Dromer F."/>
            <person name="Young S."/>
            <person name="Zeng Q."/>
            <person name="Chapman S."/>
            <person name="Gujja S."/>
            <person name="Saif S."/>
            <person name="Birren B."/>
        </authorList>
    </citation>
    <scope>NUCLEOTIDE SEQUENCE [LARGE SCALE GENOMIC DNA]</scope>
    <source>
        <strain evidence="3">CBS 10435</strain>
    </source>
</reference>
<feature type="compositionally biased region" description="Basic and acidic residues" evidence="1">
    <location>
        <begin position="359"/>
        <end position="374"/>
    </location>
</feature>
<organism evidence="2 3">
    <name type="scientific">Kwoniella mangroviensis CBS 10435</name>
    <dbReference type="NCBI Taxonomy" id="1331196"/>
    <lineage>
        <taxon>Eukaryota</taxon>
        <taxon>Fungi</taxon>
        <taxon>Dikarya</taxon>
        <taxon>Basidiomycota</taxon>
        <taxon>Agaricomycotina</taxon>
        <taxon>Tremellomycetes</taxon>
        <taxon>Tremellales</taxon>
        <taxon>Cryptococcaceae</taxon>
        <taxon>Kwoniella</taxon>
    </lineage>
</organism>
<evidence type="ECO:0000313" key="3">
    <source>
        <dbReference type="Proteomes" id="UP000092583"/>
    </source>
</evidence>
<proteinExistence type="predicted"/>
<dbReference type="OrthoDB" id="197967at2759"/>
<dbReference type="STRING" id="1331196.A0A1B9IMQ4"/>
<sequence>MFEAWISAITTIPILVQPIRIRLMQYDAMSWKSAGQLISGPPSSSSSEPVFKRLRPNSYGSSAFQRDTAHLSHYGPNSDLVAADLKSRKSDWDVVKENHRFIRDDEEPQNVSWEERVARAYESKLFKEFALIDLKHFKSHQFALRWRTAPEVINGVGEDTCGSLRCKYHNPPSTTSSNGEERKRQISLSNLRFKDPDTASSSRLSSVRRDHEDDDDDDEIAEDIDEIPPLRSYELPFVYMEDNQRKEALVKVRLCARCERKLKWKSDDERDKSKSDEKKSKSNDKSRDRDRNRGGRDDQETQRGPRSRKKLEDSGRYDLSDSSDEDYKHPSRTKGREDDRNTKSKHRSHPRSRSRSSSRHRESSRSYEHSRHHR</sequence>
<feature type="compositionally biased region" description="Basic and acidic residues" evidence="1">
    <location>
        <begin position="310"/>
        <end position="342"/>
    </location>
</feature>
<accession>A0A1B9IMQ4</accession>
<dbReference type="EMBL" id="KI669464">
    <property type="protein sequence ID" value="OCF56711.1"/>
    <property type="molecule type" value="Genomic_DNA"/>
</dbReference>
<name>A0A1B9IMQ4_9TREE</name>
<dbReference type="Pfam" id="PF09725">
    <property type="entry name" value="Fra10Ac1"/>
    <property type="match status" value="1"/>
</dbReference>
<protein>
    <recommendedName>
        <fullName evidence="4">Protein FRA10AC1</fullName>
    </recommendedName>
</protein>